<proteinExistence type="predicted"/>
<sequence>MYLSTSDPPNFLVLLTVSVLKQTSTLPDKPSAATASSTEQPSTSVITELLWCRANSTVLFH</sequence>
<accession>A0A921Q5D9</accession>
<dbReference type="Proteomes" id="UP000807115">
    <property type="component" value="Chromosome 10"/>
</dbReference>
<reference evidence="1" key="2">
    <citation type="submission" date="2020-10" db="EMBL/GenBank/DDBJ databases">
        <authorList>
            <person name="Cooper E.A."/>
            <person name="Brenton Z.W."/>
            <person name="Flinn B.S."/>
            <person name="Jenkins J."/>
            <person name="Shu S."/>
            <person name="Flowers D."/>
            <person name="Luo F."/>
            <person name="Wang Y."/>
            <person name="Xia P."/>
            <person name="Barry K."/>
            <person name="Daum C."/>
            <person name="Lipzen A."/>
            <person name="Yoshinaga Y."/>
            <person name="Schmutz J."/>
            <person name="Saski C."/>
            <person name="Vermerris W."/>
            <person name="Kresovich S."/>
        </authorList>
    </citation>
    <scope>NUCLEOTIDE SEQUENCE</scope>
</reference>
<name>A0A921Q5D9_SORBI</name>
<gene>
    <name evidence="1" type="ORF">BDA96_10G159600</name>
</gene>
<protein>
    <submittedName>
        <fullName evidence="1">Uncharacterized protein</fullName>
    </submittedName>
</protein>
<dbReference type="AlphaFoldDB" id="A0A921Q5D9"/>
<organism evidence="1 2">
    <name type="scientific">Sorghum bicolor</name>
    <name type="common">Sorghum</name>
    <name type="synonym">Sorghum vulgare</name>
    <dbReference type="NCBI Taxonomy" id="4558"/>
    <lineage>
        <taxon>Eukaryota</taxon>
        <taxon>Viridiplantae</taxon>
        <taxon>Streptophyta</taxon>
        <taxon>Embryophyta</taxon>
        <taxon>Tracheophyta</taxon>
        <taxon>Spermatophyta</taxon>
        <taxon>Magnoliopsida</taxon>
        <taxon>Liliopsida</taxon>
        <taxon>Poales</taxon>
        <taxon>Poaceae</taxon>
        <taxon>PACMAD clade</taxon>
        <taxon>Panicoideae</taxon>
        <taxon>Andropogonodae</taxon>
        <taxon>Andropogoneae</taxon>
        <taxon>Sorghinae</taxon>
        <taxon>Sorghum</taxon>
    </lineage>
</organism>
<comment type="caution">
    <text evidence="1">The sequence shown here is derived from an EMBL/GenBank/DDBJ whole genome shotgun (WGS) entry which is preliminary data.</text>
</comment>
<evidence type="ECO:0000313" key="2">
    <source>
        <dbReference type="Proteomes" id="UP000807115"/>
    </source>
</evidence>
<reference evidence="1" key="1">
    <citation type="journal article" date="2019" name="BMC Genomics">
        <title>A new reference genome for Sorghum bicolor reveals high levels of sequence similarity between sweet and grain genotypes: implications for the genetics of sugar metabolism.</title>
        <authorList>
            <person name="Cooper E.A."/>
            <person name="Brenton Z.W."/>
            <person name="Flinn B.S."/>
            <person name="Jenkins J."/>
            <person name="Shu S."/>
            <person name="Flowers D."/>
            <person name="Luo F."/>
            <person name="Wang Y."/>
            <person name="Xia P."/>
            <person name="Barry K."/>
            <person name="Daum C."/>
            <person name="Lipzen A."/>
            <person name="Yoshinaga Y."/>
            <person name="Schmutz J."/>
            <person name="Saski C."/>
            <person name="Vermerris W."/>
            <person name="Kresovich S."/>
        </authorList>
    </citation>
    <scope>NUCLEOTIDE SEQUENCE</scope>
</reference>
<evidence type="ECO:0000313" key="1">
    <source>
        <dbReference type="EMBL" id="KAG0514086.1"/>
    </source>
</evidence>
<dbReference type="EMBL" id="CM027689">
    <property type="protein sequence ID" value="KAG0514086.1"/>
    <property type="molecule type" value="Genomic_DNA"/>
</dbReference>